<dbReference type="SMART" id="SM00066">
    <property type="entry name" value="GAL4"/>
    <property type="match status" value="1"/>
</dbReference>
<keyword evidence="3" id="KW-0238">DNA-binding</keyword>
<dbReference type="EMBL" id="LYCR01000006">
    <property type="protein sequence ID" value="OGM49882.1"/>
    <property type="molecule type" value="Genomic_DNA"/>
</dbReference>
<gene>
    <name evidence="8" type="ORF">ABOM_001544</name>
</gene>
<evidence type="ECO:0000256" key="3">
    <source>
        <dbReference type="ARBA" id="ARBA00023125"/>
    </source>
</evidence>
<feature type="region of interest" description="Disordered" evidence="6">
    <location>
        <begin position="83"/>
        <end position="138"/>
    </location>
</feature>
<feature type="compositionally biased region" description="Low complexity" evidence="6">
    <location>
        <begin position="11"/>
        <end position="26"/>
    </location>
</feature>
<dbReference type="Proteomes" id="UP000179179">
    <property type="component" value="Unassembled WGS sequence"/>
</dbReference>
<keyword evidence="2" id="KW-0805">Transcription regulation</keyword>
<dbReference type="InterPro" id="IPR036864">
    <property type="entry name" value="Zn2-C6_fun-type_DNA-bd_sf"/>
</dbReference>
<dbReference type="OrthoDB" id="5333823at2759"/>
<comment type="caution">
    <text evidence="8">The sequence shown here is derived from an EMBL/GenBank/DDBJ whole genome shotgun (WGS) entry which is preliminary data.</text>
</comment>
<dbReference type="GO" id="GO:0005634">
    <property type="term" value="C:nucleus"/>
    <property type="evidence" value="ECO:0007669"/>
    <property type="project" value="UniProtKB-SubCell"/>
</dbReference>
<evidence type="ECO:0000256" key="4">
    <source>
        <dbReference type="ARBA" id="ARBA00023163"/>
    </source>
</evidence>
<dbReference type="SUPFAM" id="SSF57701">
    <property type="entry name" value="Zn2/Cys6 DNA-binding domain"/>
    <property type="match status" value="1"/>
</dbReference>
<organism evidence="8 9">
    <name type="scientific">Aspergillus bombycis</name>
    <dbReference type="NCBI Taxonomy" id="109264"/>
    <lineage>
        <taxon>Eukaryota</taxon>
        <taxon>Fungi</taxon>
        <taxon>Dikarya</taxon>
        <taxon>Ascomycota</taxon>
        <taxon>Pezizomycotina</taxon>
        <taxon>Eurotiomycetes</taxon>
        <taxon>Eurotiomycetidae</taxon>
        <taxon>Eurotiales</taxon>
        <taxon>Aspergillaceae</taxon>
        <taxon>Aspergillus</taxon>
    </lineage>
</organism>
<comment type="subcellular location">
    <subcellularLocation>
        <location evidence="1">Nucleus</location>
    </subcellularLocation>
</comment>
<reference evidence="8 9" key="1">
    <citation type="journal article" date="2016" name="Genome Biol. Evol.">
        <title>Draft genome sequence of an aflatoxigenic Aspergillus species, A. bombycis.</title>
        <authorList>
            <person name="Moore G.G."/>
            <person name="Mack B.M."/>
            <person name="Beltz S.B."/>
            <person name="Gilbert M.K."/>
        </authorList>
    </citation>
    <scope>NUCLEOTIDE SEQUENCE [LARGE SCALE GENOMIC DNA]</scope>
    <source>
        <strain evidence="9">NRRL 26010</strain>
    </source>
</reference>
<dbReference type="PROSITE" id="PS00463">
    <property type="entry name" value="ZN2_CY6_FUNGAL_1"/>
    <property type="match status" value="1"/>
</dbReference>
<keyword evidence="5" id="KW-0539">Nucleus</keyword>
<dbReference type="GeneID" id="34444934"/>
<keyword evidence="9" id="KW-1185">Reference proteome</keyword>
<evidence type="ECO:0000313" key="8">
    <source>
        <dbReference type="EMBL" id="OGM49882.1"/>
    </source>
</evidence>
<dbReference type="GO" id="GO:0000981">
    <property type="term" value="F:DNA-binding transcription factor activity, RNA polymerase II-specific"/>
    <property type="evidence" value="ECO:0007669"/>
    <property type="project" value="InterPro"/>
</dbReference>
<evidence type="ECO:0000259" key="7">
    <source>
        <dbReference type="PROSITE" id="PS50048"/>
    </source>
</evidence>
<keyword evidence="4" id="KW-0804">Transcription</keyword>
<accession>A0A1F8ADW7</accession>
<dbReference type="PANTHER" id="PTHR37534:SF49">
    <property type="entry name" value="LYSINE BIOSYNTHESIS REGULATORY PROTEIN LYS14"/>
    <property type="match status" value="1"/>
</dbReference>
<dbReference type="PANTHER" id="PTHR37534">
    <property type="entry name" value="TRANSCRIPTIONAL ACTIVATOR PROTEIN UGA3"/>
    <property type="match status" value="1"/>
</dbReference>
<sequence length="614" mass="69376">MFLTWSMKQEPVSPRSDSSSASSPTEPKAKVRTRSGCNTCRRRRVKCDESHPTCARCQRSKNRCSYELQLQWEDEMRTAGKCHGRTGVQSRRHSLQRPPANDGDFQRLTRTRRKDTTHRQRDAGSVAIRSPPNAHSPLPATHASPVAYSTHYENWKNVSAVSRPFPVLPWSIGMPDMDDVCLSFYHSVMCTVGVTVDDAHFNPLRSTVMRLVFRTETAYYAVLMASAHYLRSVESRFELLEIQIRSRVLRGLRRALMKDNLDWEDLLVPTIFLCSSAISNSCDGSWVKHLACFQLVVKEMARGHRKAPPVPQFFISYFSAHLVLAKSVFSIDDNLPVSEIPTSPISPTSLASSTNSERVSWTSTTDLAKVMAVDTLHEIDMWNGLSSHMLLLINEILSIKHDAELLHQQSSGPSAPQIAPKQKQAAIADKITTLEASLATTTQIIPVSLYKDRSSTDARHGFRLLKSTSEAYRLAAYLLLSEAGSPRFLGYTPTATPSIERLRDPAQRAQYVDRIFHLANYVVSSVDHLPISWPLWPLFIASCCCSRNEQSRALKIFRAAREKAPYENIPRAQTLVELLWQRRDMQTESDSTVRVGRFEWESAMEFLGWQTSFA</sequence>
<name>A0A1F8ADW7_9EURO</name>
<feature type="domain" description="Zn(2)-C6 fungal-type" evidence="7">
    <location>
        <begin position="36"/>
        <end position="66"/>
    </location>
</feature>
<dbReference type="GO" id="GO:0045944">
    <property type="term" value="P:positive regulation of transcription by RNA polymerase II"/>
    <property type="evidence" value="ECO:0007669"/>
    <property type="project" value="TreeGrafter"/>
</dbReference>
<dbReference type="GO" id="GO:0000976">
    <property type="term" value="F:transcription cis-regulatory region binding"/>
    <property type="evidence" value="ECO:0007669"/>
    <property type="project" value="TreeGrafter"/>
</dbReference>
<dbReference type="PROSITE" id="PS50048">
    <property type="entry name" value="ZN2_CY6_FUNGAL_2"/>
    <property type="match status" value="1"/>
</dbReference>
<dbReference type="Pfam" id="PF00172">
    <property type="entry name" value="Zn_clus"/>
    <property type="match status" value="1"/>
</dbReference>
<dbReference type="InterPro" id="IPR001138">
    <property type="entry name" value="Zn2Cys6_DnaBD"/>
</dbReference>
<dbReference type="GO" id="GO:0008270">
    <property type="term" value="F:zinc ion binding"/>
    <property type="evidence" value="ECO:0007669"/>
    <property type="project" value="InterPro"/>
</dbReference>
<dbReference type="Pfam" id="PF11951">
    <property type="entry name" value="Fungal_trans_2"/>
    <property type="match status" value="1"/>
</dbReference>
<dbReference type="STRING" id="109264.A0A1F8ADW7"/>
<dbReference type="CDD" id="cd00067">
    <property type="entry name" value="GAL4"/>
    <property type="match status" value="1"/>
</dbReference>
<dbReference type="RefSeq" id="XP_022393599.1">
    <property type="nucleotide sequence ID" value="XM_022528674.1"/>
</dbReference>
<evidence type="ECO:0000256" key="1">
    <source>
        <dbReference type="ARBA" id="ARBA00004123"/>
    </source>
</evidence>
<dbReference type="InterPro" id="IPR021858">
    <property type="entry name" value="Fun_TF"/>
</dbReference>
<dbReference type="AlphaFoldDB" id="A0A1F8ADW7"/>
<protein>
    <recommendedName>
        <fullName evidence="7">Zn(2)-C6 fungal-type domain-containing protein</fullName>
    </recommendedName>
</protein>
<feature type="region of interest" description="Disordered" evidence="6">
    <location>
        <begin position="1"/>
        <end position="34"/>
    </location>
</feature>
<evidence type="ECO:0000256" key="6">
    <source>
        <dbReference type="SAM" id="MobiDB-lite"/>
    </source>
</evidence>
<proteinExistence type="predicted"/>
<dbReference type="Gene3D" id="4.10.240.10">
    <property type="entry name" value="Zn(2)-C6 fungal-type DNA-binding domain"/>
    <property type="match status" value="1"/>
</dbReference>
<evidence type="ECO:0000256" key="5">
    <source>
        <dbReference type="ARBA" id="ARBA00023242"/>
    </source>
</evidence>
<evidence type="ECO:0000313" key="9">
    <source>
        <dbReference type="Proteomes" id="UP000179179"/>
    </source>
</evidence>
<evidence type="ECO:0000256" key="2">
    <source>
        <dbReference type="ARBA" id="ARBA00023015"/>
    </source>
</evidence>
<feature type="compositionally biased region" description="Basic residues" evidence="6">
    <location>
        <begin position="83"/>
        <end position="95"/>
    </location>
</feature>